<dbReference type="PANTHER" id="PTHR47827">
    <property type="entry name" value="AHD DOMAIN-CONTAINING PROTEIN"/>
    <property type="match status" value="1"/>
</dbReference>
<name>A0A3Q1FJI0_9TELE</name>
<dbReference type="Gene3D" id="1.20.1270.290">
    <property type="match status" value="1"/>
</dbReference>
<proteinExistence type="predicted"/>
<reference evidence="3" key="2">
    <citation type="submission" date="2025-09" db="UniProtKB">
        <authorList>
            <consortium name="Ensembl"/>
        </authorList>
    </citation>
    <scope>IDENTIFICATION</scope>
</reference>
<organism evidence="3 4">
    <name type="scientific">Acanthochromis polyacanthus</name>
    <name type="common">spiny chromis</name>
    <dbReference type="NCBI Taxonomy" id="80966"/>
    <lineage>
        <taxon>Eukaryota</taxon>
        <taxon>Metazoa</taxon>
        <taxon>Chordata</taxon>
        <taxon>Craniata</taxon>
        <taxon>Vertebrata</taxon>
        <taxon>Euteleostomi</taxon>
        <taxon>Actinopterygii</taxon>
        <taxon>Neopterygii</taxon>
        <taxon>Teleostei</taxon>
        <taxon>Neoteleostei</taxon>
        <taxon>Acanthomorphata</taxon>
        <taxon>Ovalentaria</taxon>
        <taxon>Pomacentridae</taxon>
        <taxon>Acanthochromis</taxon>
    </lineage>
</organism>
<reference evidence="3" key="1">
    <citation type="submission" date="2025-08" db="UniProtKB">
        <authorList>
            <consortium name="Ensembl"/>
        </authorList>
    </citation>
    <scope>IDENTIFICATION</scope>
</reference>
<dbReference type="PANTHER" id="PTHR47827:SF5">
    <property type="entry name" value="PROTEIN AF-9"/>
    <property type="match status" value="1"/>
</dbReference>
<evidence type="ECO:0000313" key="4">
    <source>
        <dbReference type="Proteomes" id="UP000257200"/>
    </source>
</evidence>
<dbReference type="AlphaFoldDB" id="A0A3Q1FJI0"/>
<accession>A0A3Q1FJI0</accession>
<feature type="compositionally biased region" description="Acidic residues" evidence="1">
    <location>
        <begin position="8"/>
        <end position="23"/>
    </location>
</feature>
<dbReference type="InterPro" id="IPR040930">
    <property type="entry name" value="AF-9_AHD"/>
</dbReference>
<keyword evidence="4" id="KW-1185">Reference proteome</keyword>
<dbReference type="Pfam" id="PF17793">
    <property type="entry name" value="AHD"/>
    <property type="match status" value="1"/>
</dbReference>
<protein>
    <recommendedName>
        <fullName evidence="2">AF-9 ANC1 homology domain-containing protein</fullName>
    </recommendedName>
</protein>
<dbReference type="Ensembl" id="ENSAPOT00000005667.1">
    <property type="protein sequence ID" value="ENSAPOP00000007025.1"/>
    <property type="gene ID" value="ENSAPOG00000008931.1"/>
</dbReference>
<dbReference type="GO" id="GO:0045893">
    <property type="term" value="P:positive regulation of DNA-templated transcription"/>
    <property type="evidence" value="ECO:0007669"/>
    <property type="project" value="TreeGrafter"/>
</dbReference>
<feature type="region of interest" description="Disordered" evidence="1">
    <location>
        <begin position="44"/>
        <end position="88"/>
    </location>
</feature>
<feature type="domain" description="AF-9 ANC1 homology" evidence="2">
    <location>
        <begin position="82"/>
        <end position="133"/>
    </location>
</feature>
<feature type="compositionally biased region" description="Low complexity" evidence="1">
    <location>
        <begin position="44"/>
        <end position="64"/>
    </location>
</feature>
<dbReference type="InterPro" id="IPR052790">
    <property type="entry name" value="YEATS_domain"/>
</dbReference>
<evidence type="ECO:0000313" key="3">
    <source>
        <dbReference type="Ensembl" id="ENSAPOP00000007025.1"/>
    </source>
</evidence>
<evidence type="ECO:0000259" key="2">
    <source>
        <dbReference type="Pfam" id="PF17793"/>
    </source>
</evidence>
<sequence length="138" mass="15449">MQDLHSEDNDDDSDDDDDNDVDSDADRPVLKCFFSDYLLRVSLSDGSESESSSPSPPSRNEAPPLLKTTNTQILEVKSPTKQSKQDKSKNIDCDKIVNLIEETGHFHITNTTFDFDLCSLDRSTVRKLQSYLETSGLS</sequence>
<evidence type="ECO:0000256" key="1">
    <source>
        <dbReference type="SAM" id="MobiDB-lite"/>
    </source>
</evidence>
<feature type="region of interest" description="Disordered" evidence="1">
    <location>
        <begin position="1"/>
        <end position="26"/>
    </location>
</feature>
<dbReference type="GO" id="GO:0008023">
    <property type="term" value="C:transcription elongation factor complex"/>
    <property type="evidence" value="ECO:0007669"/>
    <property type="project" value="TreeGrafter"/>
</dbReference>
<dbReference type="GeneTree" id="ENSGT00940000155903"/>
<dbReference type="Proteomes" id="UP000257200">
    <property type="component" value="Unplaced"/>
</dbReference>
<dbReference type="GO" id="GO:0003682">
    <property type="term" value="F:chromatin binding"/>
    <property type="evidence" value="ECO:0007669"/>
    <property type="project" value="TreeGrafter"/>
</dbReference>